<keyword evidence="5 7" id="KW-0479">Metal-binding</keyword>
<keyword evidence="2 8" id="KW-0489">Methyltransferase</keyword>
<evidence type="ECO:0000259" key="9">
    <source>
        <dbReference type="PROSITE" id="PS50970"/>
    </source>
</evidence>
<evidence type="ECO:0000256" key="3">
    <source>
        <dbReference type="ARBA" id="ARBA00022679"/>
    </source>
</evidence>
<evidence type="ECO:0000256" key="8">
    <source>
        <dbReference type="PROSITE-ProRule" id="PRU00333"/>
    </source>
</evidence>
<dbReference type="GO" id="GO:0032259">
    <property type="term" value="P:methylation"/>
    <property type="evidence" value="ECO:0007669"/>
    <property type="project" value="UniProtKB-KW"/>
</dbReference>
<evidence type="ECO:0000256" key="5">
    <source>
        <dbReference type="ARBA" id="ARBA00022723"/>
    </source>
</evidence>
<dbReference type="GO" id="GO:0008270">
    <property type="term" value="F:zinc ion binding"/>
    <property type="evidence" value="ECO:0007669"/>
    <property type="project" value="InterPro"/>
</dbReference>
<dbReference type="PANTHER" id="PTHR45833:SF1">
    <property type="entry name" value="METHIONINE SYNTHASE"/>
    <property type="match status" value="1"/>
</dbReference>
<dbReference type="AlphaFoldDB" id="A0A7V5H3A9"/>
<keyword evidence="4" id="KW-0949">S-adenosyl-L-methionine</keyword>
<gene>
    <name evidence="10" type="ORF">ENL21_04880</name>
</gene>
<dbReference type="InterPro" id="IPR003726">
    <property type="entry name" value="HCY_dom"/>
</dbReference>
<keyword evidence="6" id="KW-0170">Cobalt</keyword>
<dbReference type="GO" id="GO:0008705">
    <property type="term" value="F:methionine synthase activity"/>
    <property type="evidence" value="ECO:0007669"/>
    <property type="project" value="TreeGrafter"/>
</dbReference>
<dbReference type="InterPro" id="IPR017226">
    <property type="entry name" value="BHMT-like"/>
</dbReference>
<dbReference type="EMBL" id="DRTD01000361">
    <property type="protein sequence ID" value="HHE55094.1"/>
    <property type="molecule type" value="Genomic_DNA"/>
</dbReference>
<comment type="similarity">
    <text evidence="1">Belongs to the vitamin-B12 dependent methionine synthase family.</text>
</comment>
<reference evidence="10" key="1">
    <citation type="journal article" date="2020" name="mSystems">
        <title>Genome- and Community-Level Interaction Insights into Carbon Utilization and Element Cycling Functions of Hydrothermarchaeota in Hydrothermal Sediment.</title>
        <authorList>
            <person name="Zhou Z."/>
            <person name="Liu Y."/>
            <person name="Xu W."/>
            <person name="Pan J."/>
            <person name="Luo Z.H."/>
            <person name="Li M."/>
        </authorList>
    </citation>
    <scope>NUCLEOTIDE SEQUENCE [LARGE SCALE GENOMIC DNA]</scope>
    <source>
        <strain evidence="10">HyVt-76</strain>
    </source>
</reference>
<dbReference type="GO" id="GO:0050667">
    <property type="term" value="P:homocysteine metabolic process"/>
    <property type="evidence" value="ECO:0007669"/>
    <property type="project" value="TreeGrafter"/>
</dbReference>
<evidence type="ECO:0000256" key="7">
    <source>
        <dbReference type="PIRSR" id="PIRSR037505-2"/>
    </source>
</evidence>
<proteinExistence type="inferred from homology"/>
<evidence type="ECO:0000256" key="4">
    <source>
        <dbReference type="ARBA" id="ARBA00022691"/>
    </source>
</evidence>
<comment type="caution">
    <text evidence="10">The sequence shown here is derived from an EMBL/GenBank/DDBJ whole genome shotgun (WGS) entry which is preliminary data.</text>
</comment>
<accession>A0A7V5H3A9</accession>
<dbReference type="GO" id="GO:0005829">
    <property type="term" value="C:cytosol"/>
    <property type="evidence" value="ECO:0007669"/>
    <property type="project" value="TreeGrafter"/>
</dbReference>
<protein>
    <recommendedName>
        <fullName evidence="9">Hcy-binding domain-containing protein</fullName>
    </recommendedName>
</protein>
<evidence type="ECO:0000256" key="2">
    <source>
        <dbReference type="ARBA" id="ARBA00022603"/>
    </source>
</evidence>
<dbReference type="PIRSF" id="PIRSF037505">
    <property type="entry name" value="Betaine_HMT"/>
    <property type="match status" value="1"/>
</dbReference>
<dbReference type="GO" id="GO:0046653">
    <property type="term" value="P:tetrahydrofolate metabolic process"/>
    <property type="evidence" value="ECO:0007669"/>
    <property type="project" value="TreeGrafter"/>
</dbReference>
<feature type="binding site" evidence="7 8">
    <location>
        <position position="277"/>
    </location>
    <ligand>
        <name>Zn(2+)</name>
        <dbReference type="ChEBI" id="CHEBI:29105"/>
    </ligand>
</feature>
<organism evidence="10">
    <name type="scientific">Caldithrix abyssi</name>
    <dbReference type="NCBI Taxonomy" id="187145"/>
    <lineage>
        <taxon>Bacteria</taxon>
        <taxon>Pseudomonadati</taxon>
        <taxon>Calditrichota</taxon>
        <taxon>Calditrichia</taxon>
        <taxon>Calditrichales</taxon>
        <taxon>Calditrichaceae</taxon>
        <taxon>Caldithrix</taxon>
    </lineage>
</organism>
<dbReference type="PANTHER" id="PTHR45833">
    <property type="entry name" value="METHIONINE SYNTHASE"/>
    <property type="match status" value="1"/>
</dbReference>
<evidence type="ECO:0000256" key="6">
    <source>
        <dbReference type="ARBA" id="ARBA00023285"/>
    </source>
</evidence>
<comment type="cofactor">
    <cofactor evidence="7">
        <name>Zn(2+)</name>
        <dbReference type="ChEBI" id="CHEBI:29105"/>
    </cofactor>
    <text evidence="7">Binds 1 zinc ion per subunit.</text>
</comment>
<keyword evidence="3 8" id="KW-0808">Transferase</keyword>
<dbReference type="InterPro" id="IPR036589">
    <property type="entry name" value="HCY_dom_sf"/>
</dbReference>
<dbReference type="SUPFAM" id="SSF82282">
    <property type="entry name" value="Homocysteine S-methyltransferase"/>
    <property type="match status" value="1"/>
</dbReference>
<evidence type="ECO:0000313" key="10">
    <source>
        <dbReference type="EMBL" id="HHE55094.1"/>
    </source>
</evidence>
<dbReference type="Gene3D" id="3.20.20.330">
    <property type="entry name" value="Homocysteine-binding-like domain"/>
    <property type="match status" value="1"/>
</dbReference>
<feature type="binding site" evidence="7 8">
    <location>
        <position position="276"/>
    </location>
    <ligand>
        <name>Zn(2+)</name>
        <dbReference type="ChEBI" id="CHEBI:29105"/>
    </ligand>
</feature>
<feature type="binding site" evidence="7 8">
    <location>
        <position position="211"/>
    </location>
    <ligand>
        <name>Zn(2+)</name>
        <dbReference type="ChEBI" id="CHEBI:29105"/>
    </ligand>
</feature>
<sequence>MASIIRELLKQNKILLSDGAMGTELQKRGLKQGECPELYNVDHPEVVQAIHKDYYDAGSDIVETNSFGGTRARLAKYDLSDKAYLLNKRAAELARQVCPEGRFVAGSMGPTGELLEPYGELSVQKAKDYFKEQAEALAEGGVDIFFIETMITLEEMAAAIEAVKEVGSLPVAASFTYELSPTGAHTNWGLDVATTVKFLSEADVDVMGANCGEGVDVILQVVREMRELSEMPILAQPNAGLPEIKNNLIVYHETPESMEEKLRELIGLKINILGGCCGTNANHIQMMRRLIDQQNAE</sequence>
<keyword evidence="7 8" id="KW-0862">Zinc</keyword>
<evidence type="ECO:0000256" key="1">
    <source>
        <dbReference type="ARBA" id="ARBA00010398"/>
    </source>
</evidence>
<dbReference type="Pfam" id="PF02574">
    <property type="entry name" value="S-methyl_trans"/>
    <property type="match status" value="1"/>
</dbReference>
<dbReference type="PROSITE" id="PS50970">
    <property type="entry name" value="HCY"/>
    <property type="match status" value="1"/>
</dbReference>
<name>A0A7V5H3A9_CALAY</name>
<dbReference type="InterPro" id="IPR050554">
    <property type="entry name" value="Met_Synthase/Corrinoid"/>
</dbReference>
<dbReference type="Proteomes" id="UP000886111">
    <property type="component" value="Unassembled WGS sequence"/>
</dbReference>
<feature type="domain" description="Hcy-binding" evidence="9">
    <location>
        <begin position="3"/>
        <end position="291"/>
    </location>
</feature>